<proteinExistence type="predicted"/>
<accession>A0A380PPH1</accession>
<dbReference type="AlphaFoldDB" id="A0A380PPH1"/>
<gene>
    <name evidence="1" type="ORF">NCTC11470_00224</name>
</gene>
<sequence>MVESMIGLLRQDQSFMQATRCYEGSLFDSKISVVQPLPVPAIFILKILSFPQLLFLALILRNNSPCDTVIPQMLFLLKLFGGVHNSHFSSAIIGCKGSQNLICM</sequence>
<organism evidence="1 2">
    <name type="scientific">Yersinia frederiksenii</name>
    <dbReference type="NCBI Taxonomy" id="29484"/>
    <lineage>
        <taxon>Bacteria</taxon>
        <taxon>Pseudomonadati</taxon>
        <taxon>Pseudomonadota</taxon>
        <taxon>Gammaproteobacteria</taxon>
        <taxon>Enterobacterales</taxon>
        <taxon>Yersiniaceae</taxon>
        <taxon>Yersinia</taxon>
    </lineage>
</organism>
<evidence type="ECO:0000313" key="2">
    <source>
        <dbReference type="Proteomes" id="UP000254835"/>
    </source>
</evidence>
<reference evidence="1 2" key="1">
    <citation type="submission" date="2018-06" db="EMBL/GenBank/DDBJ databases">
        <authorList>
            <consortium name="Pathogen Informatics"/>
            <person name="Doyle S."/>
        </authorList>
    </citation>
    <scope>NUCLEOTIDE SEQUENCE [LARGE SCALE GENOMIC DNA]</scope>
    <source>
        <strain evidence="1 2">NCTC11470</strain>
    </source>
</reference>
<protein>
    <submittedName>
        <fullName evidence="1">Uncharacterized protein</fullName>
    </submittedName>
</protein>
<dbReference type="EMBL" id="UHJA01000001">
    <property type="protein sequence ID" value="SUP75219.1"/>
    <property type="molecule type" value="Genomic_DNA"/>
</dbReference>
<dbReference type="Proteomes" id="UP000254835">
    <property type="component" value="Unassembled WGS sequence"/>
</dbReference>
<name>A0A380PPH1_YERFR</name>
<evidence type="ECO:0000313" key="1">
    <source>
        <dbReference type="EMBL" id="SUP75219.1"/>
    </source>
</evidence>